<name>A0ABT7A9K1_9ACTN</name>
<accession>A0ABT7A9K1</accession>
<proteinExistence type="predicted"/>
<dbReference type="SUPFAM" id="SSF47413">
    <property type="entry name" value="lambda repressor-like DNA-binding domains"/>
    <property type="match status" value="1"/>
</dbReference>
<reference evidence="2 3" key="1">
    <citation type="submission" date="2023-05" db="EMBL/GenBank/DDBJ databases">
        <title>Streptantibioticus silvisoli sp. nov., acidotolerant actinomycetes 1 from pine litter.</title>
        <authorList>
            <person name="Swiecimska M."/>
            <person name="Golinska P."/>
            <person name="Sangal V."/>
            <person name="Wachnowicz B."/>
            <person name="Goodfellow M."/>
        </authorList>
    </citation>
    <scope>NUCLEOTIDE SEQUENCE [LARGE SCALE GENOMIC DNA]</scope>
    <source>
        <strain evidence="2 3">DSM 42109</strain>
    </source>
</reference>
<feature type="domain" description="HTH cro/C1-type" evidence="1">
    <location>
        <begin position="13"/>
        <end position="67"/>
    </location>
</feature>
<dbReference type="InterPro" id="IPR010982">
    <property type="entry name" value="Lambda_DNA-bd_dom_sf"/>
</dbReference>
<evidence type="ECO:0000313" key="2">
    <source>
        <dbReference type="EMBL" id="MDJ1138031.1"/>
    </source>
</evidence>
<dbReference type="Gene3D" id="1.10.260.40">
    <property type="entry name" value="lambda repressor-like DNA-binding domains"/>
    <property type="match status" value="1"/>
</dbReference>
<comment type="caution">
    <text evidence="2">The sequence shown here is derived from an EMBL/GenBank/DDBJ whole genome shotgun (WGS) entry which is preliminary data.</text>
</comment>
<organism evidence="2 3">
    <name type="scientific">Streptomyces iconiensis</name>
    <dbReference type="NCBI Taxonomy" id="1384038"/>
    <lineage>
        <taxon>Bacteria</taxon>
        <taxon>Bacillati</taxon>
        <taxon>Actinomycetota</taxon>
        <taxon>Actinomycetes</taxon>
        <taxon>Kitasatosporales</taxon>
        <taxon>Streptomycetaceae</taxon>
        <taxon>Streptomyces</taxon>
    </lineage>
</organism>
<dbReference type="PROSITE" id="PS50943">
    <property type="entry name" value="HTH_CROC1"/>
    <property type="match status" value="1"/>
</dbReference>
<evidence type="ECO:0000259" key="1">
    <source>
        <dbReference type="PROSITE" id="PS50943"/>
    </source>
</evidence>
<keyword evidence="3" id="KW-1185">Reference proteome</keyword>
<dbReference type="Proteomes" id="UP001214441">
    <property type="component" value="Unassembled WGS sequence"/>
</dbReference>
<dbReference type="SMART" id="SM00530">
    <property type="entry name" value="HTH_XRE"/>
    <property type="match status" value="1"/>
</dbReference>
<protein>
    <submittedName>
        <fullName evidence="2">Helix-turn-helix transcriptional regulator</fullName>
    </submittedName>
</protein>
<gene>
    <name evidence="2" type="ORF">NMN56_039955</name>
</gene>
<evidence type="ECO:0000313" key="3">
    <source>
        <dbReference type="Proteomes" id="UP001214441"/>
    </source>
</evidence>
<dbReference type="RefSeq" id="WP_274044292.1">
    <property type="nucleotide sequence ID" value="NZ_JANCPR020000072.1"/>
</dbReference>
<dbReference type="EMBL" id="JANCPR020000072">
    <property type="protein sequence ID" value="MDJ1138031.1"/>
    <property type="molecule type" value="Genomic_DNA"/>
</dbReference>
<sequence>MTDTDDARIGARIAAHRKMAGYTQRGMAERAHLSLGCVRKVERGERLPTAGVLTAVARALRTTVEDLSGQPYRHEPRDDRAHAPITAVRAALRHWDLPADWFTPPRPLPALRADLRTASAHRLAGRLTQLGTVLAGLLEELTAAVHLRETEPERAQAARLLALAYDLTHTLTYRLGYPDLRGQAEDRLRWAAGLSGDPLLRALADYKRVEAFKSAHEYDAGLRALAVAREQLVASAPAPDDPAFLTVLGGMRLREVTIAARMYDPDATAHHLDEARRLLRRLPPGEDRRHHSLVFGTGNLAIHELQARLELQHMPEAEHLIRTTRLPGGLPPTRVSAWHVNAARAHLAADKRERALRALLQARRAAPQTTRFKPMARDAALLLTMKYRRTTEEVRALTSWFGLEPPA</sequence>
<dbReference type="CDD" id="cd00093">
    <property type="entry name" value="HTH_XRE"/>
    <property type="match status" value="1"/>
</dbReference>
<dbReference type="InterPro" id="IPR001387">
    <property type="entry name" value="Cro/C1-type_HTH"/>
</dbReference>
<dbReference type="Pfam" id="PF01381">
    <property type="entry name" value="HTH_3"/>
    <property type="match status" value="1"/>
</dbReference>